<evidence type="ECO:0000256" key="4">
    <source>
        <dbReference type="ARBA" id="ARBA00022840"/>
    </source>
</evidence>
<gene>
    <name evidence="6" type="ORF">U27_00778</name>
</gene>
<dbReference type="PIRSF" id="PIRSF039085">
    <property type="entry name" value="ABC_ATPase_HisP"/>
    <property type="match status" value="1"/>
</dbReference>
<reference evidence="6" key="1">
    <citation type="journal article" date="2015" name="PeerJ">
        <title>First genomic representation of candidate bacterial phylum KSB3 points to enhanced environmental sensing as a trigger of wastewater bulking.</title>
        <authorList>
            <person name="Sekiguchi Y."/>
            <person name="Ohashi A."/>
            <person name="Parks D.H."/>
            <person name="Yamauchi T."/>
            <person name="Tyson G.W."/>
            <person name="Hugenholtz P."/>
        </authorList>
    </citation>
    <scope>NUCLEOTIDE SEQUENCE [LARGE SCALE GENOMIC DNA]</scope>
</reference>
<dbReference type="SUPFAM" id="SSF52540">
    <property type="entry name" value="P-loop containing nucleoside triphosphate hydrolases"/>
    <property type="match status" value="1"/>
</dbReference>
<keyword evidence="2" id="KW-0813">Transport</keyword>
<dbReference type="Proteomes" id="UP000030661">
    <property type="component" value="Unassembled WGS sequence"/>
</dbReference>
<dbReference type="eggNOG" id="COG1126">
    <property type="taxonomic scope" value="Bacteria"/>
</dbReference>
<evidence type="ECO:0000256" key="2">
    <source>
        <dbReference type="ARBA" id="ARBA00022448"/>
    </source>
</evidence>
<dbReference type="Pfam" id="PF00005">
    <property type="entry name" value="ABC_tran"/>
    <property type="match status" value="1"/>
</dbReference>
<dbReference type="SMART" id="SM00382">
    <property type="entry name" value="AAA"/>
    <property type="match status" value="1"/>
</dbReference>
<organism evidence="6">
    <name type="scientific">Vecturithrix granuli</name>
    <dbReference type="NCBI Taxonomy" id="1499967"/>
    <lineage>
        <taxon>Bacteria</taxon>
        <taxon>Candidatus Moduliflexota</taxon>
        <taxon>Candidatus Vecturitrichia</taxon>
        <taxon>Candidatus Vecturitrichales</taxon>
        <taxon>Candidatus Vecturitrichaceae</taxon>
        <taxon>Candidatus Vecturithrix</taxon>
    </lineage>
</organism>
<evidence type="ECO:0000259" key="5">
    <source>
        <dbReference type="PROSITE" id="PS50893"/>
    </source>
</evidence>
<dbReference type="STRING" id="1499967.U27_00778"/>
<proteinExistence type="inferred from homology"/>
<dbReference type="PANTHER" id="PTHR43166:SF4">
    <property type="entry name" value="PHOSPHONATES IMPORT ATP-BINDING PROTEIN PHNC"/>
    <property type="match status" value="1"/>
</dbReference>
<dbReference type="GO" id="GO:0005524">
    <property type="term" value="F:ATP binding"/>
    <property type="evidence" value="ECO:0007669"/>
    <property type="project" value="UniProtKB-KW"/>
</dbReference>
<comment type="similarity">
    <text evidence="1">Belongs to the ABC transporter superfamily.</text>
</comment>
<dbReference type="InterPro" id="IPR050086">
    <property type="entry name" value="MetN_ABC_transporter-like"/>
</dbReference>
<dbReference type="InterPro" id="IPR017871">
    <property type="entry name" value="ABC_transporter-like_CS"/>
</dbReference>
<dbReference type="PROSITE" id="PS00211">
    <property type="entry name" value="ABC_TRANSPORTER_1"/>
    <property type="match status" value="1"/>
</dbReference>
<dbReference type="Gene3D" id="3.40.50.300">
    <property type="entry name" value="P-loop containing nucleotide triphosphate hydrolases"/>
    <property type="match status" value="1"/>
</dbReference>
<dbReference type="PROSITE" id="PS50893">
    <property type="entry name" value="ABC_TRANSPORTER_2"/>
    <property type="match status" value="1"/>
</dbReference>
<keyword evidence="4" id="KW-0067">ATP-binding</keyword>
<keyword evidence="7" id="KW-1185">Reference proteome</keyword>
<dbReference type="GO" id="GO:0016887">
    <property type="term" value="F:ATP hydrolysis activity"/>
    <property type="evidence" value="ECO:0007669"/>
    <property type="project" value="InterPro"/>
</dbReference>
<evidence type="ECO:0000256" key="1">
    <source>
        <dbReference type="ARBA" id="ARBA00005417"/>
    </source>
</evidence>
<dbReference type="EMBL" id="DF820475">
    <property type="protein sequence ID" value="GAK60880.1"/>
    <property type="molecule type" value="Genomic_DNA"/>
</dbReference>
<evidence type="ECO:0000313" key="6">
    <source>
        <dbReference type="EMBL" id="GAK60880.1"/>
    </source>
</evidence>
<evidence type="ECO:0000313" key="7">
    <source>
        <dbReference type="Proteomes" id="UP000030661"/>
    </source>
</evidence>
<dbReference type="InterPro" id="IPR003439">
    <property type="entry name" value="ABC_transporter-like_ATP-bd"/>
</dbReference>
<dbReference type="HOGENOM" id="CLU_000604_1_22_0"/>
<sequence length="241" mass="27337">MRVLVEFQHVTKKFGDHIVLDNLSASFFEGETHIICGRSGAGKSTLIRCINYLETVSAGTITFEETPVNKHTARNVRKHVAMVFQDFNLFPHLTILENAMLGPIKSLHHHRPEVEQRAIRYFERVGLKEKIRAFPYQLSGGQKQRAAIVRALTMEPDLILFDEPTSALDPEMIGEVLEVMKDLADEGRSMIVVTHEMGFAREAADKISFMDQGQLVETKAPTEFFNNAEHESARRFLSQIL</sequence>
<dbReference type="PANTHER" id="PTHR43166">
    <property type="entry name" value="AMINO ACID IMPORT ATP-BINDING PROTEIN"/>
    <property type="match status" value="1"/>
</dbReference>
<feature type="domain" description="ABC transporter" evidence="5">
    <location>
        <begin position="5"/>
        <end position="237"/>
    </location>
</feature>
<keyword evidence="3" id="KW-0547">Nucleotide-binding</keyword>
<dbReference type="InterPro" id="IPR027417">
    <property type="entry name" value="P-loop_NTPase"/>
</dbReference>
<evidence type="ECO:0000256" key="3">
    <source>
        <dbReference type="ARBA" id="ARBA00022741"/>
    </source>
</evidence>
<dbReference type="InterPro" id="IPR003593">
    <property type="entry name" value="AAA+_ATPase"/>
</dbReference>
<accession>A0A081C8H5</accession>
<dbReference type="AlphaFoldDB" id="A0A081C8H5"/>
<dbReference type="GO" id="GO:0015424">
    <property type="term" value="F:ABC-type amino acid transporter activity"/>
    <property type="evidence" value="ECO:0007669"/>
    <property type="project" value="InterPro"/>
</dbReference>
<protein>
    <submittedName>
        <fullName evidence="6">ABC transporter related protein</fullName>
    </submittedName>
</protein>
<name>A0A081C8H5_VECG1</name>
<dbReference type="InterPro" id="IPR030679">
    <property type="entry name" value="ABC_ATPase_HisP-typ"/>
</dbReference>